<dbReference type="AlphaFoldDB" id="A0A1H5XBZ0"/>
<dbReference type="InterPro" id="IPR041413">
    <property type="entry name" value="MLTR_LBD"/>
</dbReference>
<organism evidence="3 4">
    <name type="scientific">Actinacidiphila yanglinensis</name>
    <dbReference type="NCBI Taxonomy" id="310779"/>
    <lineage>
        <taxon>Bacteria</taxon>
        <taxon>Bacillati</taxon>
        <taxon>Actinomycetota</taxon>
        <taxon>Actinomycetes</taxon>
        <taxon>Kitasatosporales</taxon>
        <taxon>Streptomycetaceae</taxon>
        <taxon>Actinacidiphila</taxon>
    </lineage>
</organism>
<sequence length="96" mass="10218">MHSEDFRRLWADHQVKEKTYGVKRLRHPLAGDLDFGYETLALPGEPDQLLVAYTAPAGSPTAERLALLASWNAGGSVDRAGSGDSAAGVRAGEEAP</sequence>
<dbReference type="PANTHER" id="PTHR35010:SF2">
    <property type="entry name" value="BLL4672 PROTEIN"/>
    <property type="match status" value="1"/>
</dbReference>
<dbReference type="PANTHER" id="PTHR35010">
    <property type="entry name" value="BLL4672 PROTEIN-RELATED"/>
    <property type="match status" value="1"/>
</dbReference>
<keyword evidence="4" id="KW-1185">Reference proteome</keyword>
<proteinExistence type="predicted"/>
<evidence type="ECO:0000256" key="1">
    <source>
        <dbReference type="SAM" id="MobiDB-lite"/>
    </source>
</evidence>
<feature type="domain" description="MmyB-like transcription regulator ligand binding" evidence="2">
    <location>
        <begin position="2"/>
        <end position="68"/>
    </location>
</feature>
<dbReference type="EMBL" id="FNVU01000003">
    <property type="protein sequence ID" value="SEG09271.1"/>
    <property type="molecule type" value="Genomic_DNA"/>
</dbReference>
<name>A0A1H5XBZ0_9ACTN</name>
<dbReference type="Gene3D" id="3.30.450.180">
    <property type="match status" value="1"/>
</dbReference>
<accession>A0A1H5XBZ0</accession>
<gene>
    <name evidence="3" type="ORF">SAMN05216223_103198</name>
</gene>
<dbReference type="Pfam" id="PF17765">
    <property type="entry name" value="MLTR_LBD"/>
    <property type="match status" value="1"/>
</dbReference>
<protein>
    <recommendedName>
        <fullName evidence="2">MmyB-like transcription regulator ligand binding domain-containing protein</fullName>
    </recommendedName>
</protein>
<evidence type="ECO:0000259" key="2">
    <source>
        <dbReference type="Pfam" id="PF17765"/>
    </source>
</evidence>
<dbReference type="Proteomes" id="UP000236754">
    <property type="component" value="Unassembled WGS sequence"/>
</dbReference>
<evidence type="ECO:0000313" key="4">
    <source>
        <dbReference type="Proteomes" id="UP000236754"/>
    </source>
</evidence>
<feature type="region of interest" description="Disordered" evidence="1">
    <location>
        <begin position="75"/>
        <end position="96"/>
    </location>
</feature>
<reference evidence="3 4" key="1">
    <citation type="submission" date="2016-10" db="EMBL/GenBank/DDBJ databases">
        <authorList>
            <person name="de Groot N.N."/>
        </authorList>
    </citation>
    <scope>NUCLEOTIDE SEQUENCE [LARGE SCALE GENOMIC DNA]</scope>
    <source>
        <strain evidence="3 4">CGMCC 4.2023</strain>
    </source>
</reference>
<evidence type="ECO:0000313" key="3">
    <source>
        <dbReference type="EMBL" id="SEG09271.1"/>
    </source>
</evidence>